<dbReference type="InterPro" id="IPR012658">
    <property type="entry name" value="YheV"/>
</dbReference>
<evidence type="ECO:0008006" key="2">
    <source>
        <dbReference type="Google" id="ProtNLM"/>
    </source>
</evidence>
<reference evidence="1" key="1">
    <citation type="journal article" date="2020" name="Microbiol. Resour. Announc.">
        <title>Complete Genome Sequence of Moraxella osloensis Strain YV1, Isolated from an Australian Wastewater Treatment Plant.</title>
        <authorList>
            <person name="Batinovic S."/>
            <person name="Rice D.T.F."/>
            <person name="Seviour R.J."/>
            <person name="Petrovski S."/>
        </authorList>
    </citation>
    <scope>NUCLEOTIDE SEQUENCE</scope>
    <source>
        <strain evidence="1">YV1</strain>
    </source>
</reference>
<dbReference type="AlphaFoldDB" id="A0A6P1KJZ6"/>
<accession>A0A6P1KJZ6</accession>
<gene>
    <name evidence="1" type="ORF">GSF12_10485</name>
</gene>
<sequence>MRYQSNRPKRQFLAGVACPSCKALDKVVQIQLYQPEYDEYIECTACGYSERRPTPDDIIDIQQSNHQETVHPGAVGDDGAGIVRFK</sequence>
<dbReference type="EMBL" id="CP047226">
    <property type="protein sequence ID" value="QHG10263.1"/>
    <property type="molecule type" value="Genomic_DNA"/>
</dbReference>
<name>A0A6P1KJZ6_FAUOS</name>
<dbReference type="Pfam" id="PF09526">
    <property type="entry name" value="DUF2387"/>
    <property type="match status" value="1"/>
</dbReference>
<proteinExistence type="predicted"/>
<evidence type="ECO:0000313" key="1">
    <source>
        <dbReference type="EMBL" id="QHG10263.1"/>
    </source>
</evidence>
<organism evidence="1">
    <name type="scientific">Faucicola osloensis</name>
    <name type="common">Moraxella osloensis</name>
    <dbReference type="NCBI Taxonomy" id="34062"/>
    <lineage>
        <taxon>Bacteria</taxon>
        <taxon>Pseudomonadati</taxon>
        <taxon>Pseudomonadota</taxon>
        <taxon>Gammaproteobacteria</taxon>
        <taxon>Moraxellales</taxon>
        <taxon>Moraxellaceae</taxon>
        <taxon>Faucicola</taxon>
    </lineage>
</organism>
<protein>
    <recommendedName>
        <fullName evidence="2">Metal-binding protein (DUF2387)</fullName>
    </recommendedName>
</protein>